<name>A0A0E9QTA5_ANGAN</name>
<dbReference type="AlphaFoldDB" id="A0A0E9QTA5"/>
<reference evidence="1" key="2">
    <citation type="journal article" date="2015" name="Fish Shellfish Immunol.">
        <title>Early steps in the European eel (Anguilla anguilla)-Vibrio vulnificus interaction in the gills: Role of the RtxA13 toxin.</title>
        <authorList>
            <person name="Callol A."/>
            <person name="Pajuelo D."/>
            <person name="Ebbesson L."/>
            <person name="Teles M."/>
            <person name="MacKenzie S."/>
            <person name="Amaro C."/>
        </authorList>
    </citation>
    <scope>NUCLEOTIDE SEQUENCE</scope>
</reference>
<reference evidence="1" key="1">
    <citation type="submission" date="2014-11" db="EMBL/GenBank/DDBJ databases">
        <authorList>
            <person name="Amaro Gonzalez C."/>
        </authorList>
    </citation>
    <scope>NUCLEOTIDE SEQUENCE</scope>
</reference>
<sequence>MLSGCFKEATTTLHQHLGAKTKEAFIAHL</sequence>
<evidence type="ECO:0000313" key="1">
    <source>
        <dbReference type="EMBL" id="JAH20064.1"/>
    </source>
</evidence>
<organism evidence="1">
    <name type="scientific">Anguilla anguilla</name>
    <name type="common">European freshwater eel</name>
    <name type="synonym">Muraena anguilla</name>
    <dbReference type="NCBI Taxonomy" id="7936"/>
    <lineage>
        <taxon>Eukaryota</taxon>
        <taxon>Metazoa</taxon>
        <taxon>Chordata</taxon>
        <taxon>Craniata</taxon>
        <taxon>Vertebrata</taxon>
        <taxon>Euteleostomi</taxon>
        <taxon>Actinopterygii</taxon>
        <taxon>Neopterygii</taxon>
        <taxon>Teleostei</taxon>
        <taxon>Anguilliformes</taxon>
        <taxon>Anguillidae</taxon>
        <taxon>Anguilla</taxon>
    </lineage>
</organism>
<proteinExistence type="predicted"/>
<accession>A0A0E9QTA5</accession>
<protein>
    <submittedName>
        <fullName evidence="1">Uncharacterized protein</fullName>
    </submittedName>
</protein>
<dbReference type="EMBL" id="GBXM01088513">
    <property type="protein sequence ID" value="JAH20064.1"/>
    <property type="molecule type" value="Transcribed_RNA"/>
</dbReference>